<feature type="domain" description="MOSC" evidence="2">
    <location>
        <begin position="122"/>
        <end position="274"/>
    </location>
</feature>
<dbReference type="InterPro" id="IPR011037">
    <property type="entry name" value="Pyrv_Knase-like_insert_dom_sf"/>
</dbReference>
<feature type="region of interest" description="Disordered" evidence="1">
    <location>
        <begin position="128"/>
        <end position="147"/>
    </location>
</feature>
<dbReference type="RefSeq" id="WP_043324173.1">
    <property type="nucleotide sequence ID" value="NZ_QGTA01000198.1"/>
</dbReference>
<dbReference type="InterPro" id="IPR005302">
    <property type="entry name" value="MoCF_Sase_C"/>
</dbReference>
<evidence type="ECO:0000313" key="3">
    <source>
        <dbReference type="EMBL" id="RQW91965.1"/>
    </source>
</evidence>
<dbReference type="PANTHER" id="PTHR14237:SF19">
    <property type="entry name" value="MITOCHONDRIAL AMIDOXIME REDUCING COMPONENT 1"/>
    <property type="match status" value="1"/>
</dbReference>
<keyword evidence="4" id="KW-1185">Reference proteome</keyword>
<comment type="caution">
    <text evidence="3">The sequence shown here is derived from an EMBL/GenBank/DDBJ whole genome shotgun (WGS) entry which is preliminary data.</text>
</comment>
<dbReference type="EMBL" id="QGTA01000198">
    <property type="protein sequence ID" value="RQW91965.1"/>
    <property type="molecule type" value="Genomic_DNA"/>
</dbReference>
<dbReference type="Pfam" id="PF03473">
    <property type="entry name" value="MOSC"/>
    <property type="match status" value="1"/>
</dbReference>
<name>A0ABX9Y2L2_MICCH</name>
<dbReference type="SUPFAM" id="SSF141673">
    <property type="entry name" value="MOSC N-terminal domain-like"/>
    <property type="match status" value="1"/>
</dbReference>
<dbReference type="InterPro" id="IPR005303">
    <property type="entry name" value="MOCOS_middle"/>
</dbReference>
<dbReference type="Pfam" id="PF03476">
    <property type="entry name" value="MOSC_N"/>
    <property type="match status" value="1"/>
</dbReference>
<accession>A0ABX9Y2L2</accession>
<dbReference type="SUPFAM" id="SSF50800">
    <property type="entry name" value="PK beta-barrel domain-like"/>
    <property type="match status" value="1"/>
</dbReference>
<gene>
    <name evidence="3" type="ORF">DLJ60_16190</name>
</gene>
<evidence type="ECO:0000313" key="4">
    <source>
        <dbReference type="Proteomes" id="UP000274694"/>
    </source>
</evidence>
<protein>
    <submittedName>
        <fullName evidence="3">MOSC domain-containing protein</fullName>
    </submittedName>
</protein>
<organism evidence="3 4">
    <name type="scientific">Micromonospora chalcea</name>
    <dbReference type="NCBI Taxonomy" id="1874"/>
    <lineage>
        <taxon>Bacteria</taxon>
        <taxon>Bacillati</taxon>
        <taxon>Actinomycetota</taxon>
        <taxon>Actinomycetes</taxon>
        <taxon>Micromonosporales</taxon>
        <taxon>Micromonosporaceae</taxon>
        <taxon>Micromonospora</taxon>
    </lineage>
</organism>
<dbReference type="PROSITE" id="PS51340">
    <property type="entry name" value="MOSC"/>
    <property type="match status" value="1"/>
</dbReference>
<evidence type="ECO:0000256" key="1">
    <source>
        <dbReference type="SAM" id="MobiDB-lite"/>
    </source>
</evidence>
<dbReference type="PANTHER" id="PTHR14237">
    <property type="entry name" value="MOLYBDOPTERIN COFACTOR SULFURASE MOSC"/>
    <property type="match status" value="1"/>
</dbReference>
<proteinExistence type="predicted"/>
<dbReference type="Proteomes" id="UP000274694">
    <property type="component" value="Unassembled WGS sequence"/>
</dbReference>
<sequence>MTRLVSTHLYPVKSLGGVDVDRAEVQPWGLRHDRRWVVLRPDGGKVGSTALPALLGLTAAPGPGSLTLTARDGSSLTVAEPVDGPPVPTDVSRLDTVRLAADEAHDWLSARLGRPVRLAWLDDPRRRPMSAEHGGRPGDPLNLSDAGPLLVATAPSLRRLRDWIVEGALERGEPAPEPLAMARFRPTVVLDGPFEPFAEDGWTRVRIGAVDFRVSERCDRCSVTLIDPQTLASGKEPIRTLARHRRHDGKTWFGIRLVPETTGEIRVGDPVTVS</sequence>
<reference evidence="3 4" key="1">
    <citation type="submission" date="2018-05" db="EMBL/GenBank/DDBJ databases">
        <title>Micromonospora from Atacama Desert.</title>
        <authorList>
            <person name="Carro L."/>
            <person name="Goodfellow M."/>
            <person name="Klenk H.-P."/>
        </authorList>
    </citation>
    <scope>NUCLEOTIDE SEQUENCE [LARGE SCALE GENOMIC DNA]</scope>
    <source>
        <strain evidence="3 4">LB41</strain>
    </source>
</reference>
<evidence type="ECO:0000259" key="2">
    <source>
        <dbReference type="PROSITE" id="PS51340"/>
    </source>
</evidence>